<evidence type="ECO:0000259" key="3">
    <source>
        <dbReference type="Pfam" id="PF02481"/>
    </source>
</evidence>
<comment type="similarity">
    <text evidence="1">Belongs to the DprA/Smf family.</text>
</comment>
<dbReference type="Gene3D" id="1.10.10.10">
    <property type="entry name" value="Winged helix-like DNA-binding domain superfamily/Winged helix DNA-binding domain"/>
    <property type="match status" value="1"/>
</dbReference>
<protein>
    <submittedName>
        <fullName evidence="5">DNA-protecting protein DprA</fullName>
    </submittedName>
</protein>
<dbReference type="AlphaFoldDB" id="A0A926DZ54"/>
<evidence type="ECO:0000259" key="4">
    <source>
        <dbReference type="Pfam" id="PF17782"/>
    </source>
</evidence>
<proteinExistence type="inferred from homology"/>
<dbReference type="Gene3D" id="3.40.50.450">
    <property type="match status" value="1"/>
</dbReference>
<evidence type="ECO:0000256" key="1">
    <source>
        <dbReference type="ARBA" id="ARBA00006525"/>
    </source>
</evidence>
<name>A0A926DZ54_9FIRM</name>
<accession>A0A926DZ54</accession>
<organism evidence="5 6">
    <name type="scientific">Fumia xinanensis</name>
    <dbReference type="NCBI Taxonomy" id="2763659"/>
    <lineage>
        <taxon>Bacteria</taxon>
        <taxon>Bacillati</taxon>
        <taxon>Bacillota</taxon>
        <taxon>Clostridia</taxon>
        <taxon>Eubacteriales</taxon>
        <taxon>Oscillospiraceae</taxon>
        <taxon>Fumia</taxon>
    </lineage>
</organism>
<feature type="region of interest" description="Disordered" evidence="2">
    <location>
        <begin position="326"/>
        <end position="346"/>
    </location>
</feature>
<dbReference type="PANTHER" id="PTHR43022:SF1">
    <property type="entry name" value="PROTEIN SMF"/>
    <property type="match status" value="1"/>
</dbReference>
<keyword evidence="6" id="KW-1185">Reference proteome</keyword>
<dbReference type="PANTHER" id="PTHR43022">
    <property type="entry name" value="PROTEIN SMF"/>
    <property type="match status" value="1"/>
</dbReference>
<dbReference type="InterPro" id="IPR041614">
    <property type="entry name" value="DprA_WH"/>
</dbReference>
<gene>
    <name evidence="5" type="primary">dprA</name>
    <name evidence="5" type="ORF">H8710_00615</name>
</gene>
<dbReference type="InterPro" id="IPR003488">
    <property type="entry name" value="DprA"/>
</dbReference>
<evidence type="ECO:0000256" key="2">
    <source>
        <dbReference type="SAM" id="MobiDB-lite"/>
    </source>
</evidence>
<dbReference type="Proteomes" id="UP000610760">
    <property type="component" value="Unassembled WGS sequence"/>
</dbReference>
<feature type="domain" description="Smf/DprA SLOG" evidence="3">
    <location>
        <begin position="77"/>
        <end position="288"/>
    </location>
</feature>
<dbReference type="Pfam" id="PF02481">
    <property type="entry name" value="DNA_processg_A"/>
    <property type="match status" value="1"/>
</dbReference>
<dbReference type="RefSeq" id="WP_249293452.1">
    <property type="nucleotide sequence ID" value="NZ_JACRSV010000001.1"/>
</dbReference>
<dbReference type="SUPFAM" id="SSF102405">
    <property type="entry name" value="MCP/YpsA-like"/>
    <property type="match status" value="1"/>
</dbReference>
<feature type="compositionally biased region" description="Basic and acidic residues" evidence="2">
    <location>
        <begin position="335"/>
        <end position="346"/>
    </location>
</feature>
<feature type="domain" description="DprA winged helix" evidence="4">
    <location>
        <begin position="339"/>
        <end position="397"/>
    </location>
</feature>
<dbReference type="InterPro" id="IPR036388">
    <property type="entry name" value="WH-like_DNA-bd_sf"/>
</dbReference>
<comment type="caution">
    <text evidence="5">The sequence shown here is derived from an EMBL/GenBank/DDBJ whole genome shotgun (WGS) entry which is preliminary data.</text>
</comment>
<evidence type="ECO:0000313" key="5">
    <source>
        <dbReference type="EMBL" id="MBC8558559.1"/>
    </source>
</evidence>
<dbReference type="Pfam" id="PF17782">
    <property type="entry name" value="WHD_DprA"/>
    <property type="match status" value="1"/>
</dbReference>
<dbReference type="EMBL" id="JACRSV010000001">
    <property type="protein sequence ID" value="MBC8558559.1"/>
    <property type="molecule type" value="Genomic_DNA"/>
</dbReference>
<dbReference type="NCBIfam" id="TIGR00732">
    <property type="entry name" value="dprA"/>
    <property type="match status" value="1"/>
</dbReference>
<dbReference type="GO" id="GO:0009294">
    <property type="term" value="P:DNA-mediated transformation"/>
    <property type="evidence" value="ECO:0007669"/>
    <property type="project" value="InterPro"/>
</dbReference>
<sequence length="403" mass="44275">MDDRAYWIWLSLCFSYGSGKPQQLAEAEDIISIYENRETICESVDYLTPRDGDRLRKISLERAQLILERCDELGVRVVPISDPGYPEKLRHVYGAPLVLYVQGNISYLNDTPAITVVGTREASDYGKSVTGNLSYQLALAGAVVVSGCAVGIDEYAHRGALKAGGRTVGVLGCGHDIDYPAKNKRLKQEILNRGGALIGELPPGTSVNGKYFPVRNRIMAGLANGVLVTEAPVKSGALITARLANDLDRDVFCVPPYNIYDTRYTGVVPLLREGAKAVFDVTDILEEYTVQYEGRLDLERLERPAITVTGGEPELKVASESVYRSSQKTVPKGADVPREKPPAPHGLTEKQKALYEILTVEPIHADDLAREVGWEIYEILSVLTELELLELVTAHSGRRYSLA</sequence>
<dbReference type="InterPro" id="IPR057666">
    <property type="entry name" value="DrpA_SLOG"/>
</dbReference>
<reference evidence="5" key="1">
    <citation type="submission" date="2020-08" db="EMBL/GenBank/DDBJ databases">
        <title>Genome public.</title>
        <authorList>
            <person name="Liu C."/>
            <person name="Sun Q."/>
        </authorList>
    </citation>
    <scope>NUCLEOTIDE SEQUENCE</scope>
    <source>
        <strain evidence="5">NSJ-33</strain>
    </source>
</reference>
<evidence type="ECO:0000313" key="6">
    <source>
        <dbReference type="Proteomes" id="UP000610760"/>
    </source>
</evidence>